<reference evidence="1 2" key="1">
    <citation type="journal article" date="2017" name="ISME J.">
        <title>Energy and carbon metabolisms in a deep terrestrial subsurface fluid microbial community.</title>
        <authorList>
            <person name="Momper L."/>
            <person name="Jungbluth S.P."/>
            <person name="Lee M.D."/>
            <person name="Amend J.P."/>
        </authorList>
    </citation>
    <scope>NUCLEOTIDE SEQUENCE [LARGE SCALE GENOMIC DNA]</scope>
    <source>
        <strain evidence="1">SURF_17</strain>
    </source>
</reference>
<evidence type="ECO:0000313" key="1">
    <source>
        <dbReference type="EMBL" id="RJP67584.1"/>
    </source>
</evidence>
<accession>A0A419EU30</accession>
<sequence length="62" mass="7114">MRRQWLGPYFPALKDRDRTGAIADLKSRAIWKLLVVLTGKLVMLLFDSTDNCKFRSNFGLLG</sequence>
<organism evidence="1 2">
    <name type="scientific">Candidatus Abyssobacteria bacterium SURF_17</name>
    <dbReference type="NCBI Taxonomy" id="2093361"/>
    <lineage>
        <taxon>Bacteria</taxon>
        <taxon>Pseudomonadati</taxon>
        <taxon>Candidatus Hydrogenedentota</taxon>
        <taxon>Candidatus Abyssobacteria</taxon>
    </lineage>
</organism>
<comment type="caution">
    <text evidence="1">The sequence shown here is derived from an EMBL/GenBank/DDBJ whole genome shotgun (WGS) entry which is preliminary data.</text>
</comment>
<dbReference type="Proteomes" id="UP000285961">
    <property type="component" value="Unassembled WGS sequence"/>
</dbReference>
<name>A0A419EU30_9BACT</name>
<protein>
    <submittedName>
        <fullName evidence="1">Uncharacterized protein</fullName>
    </submittedName>
</protein>
<dbReference type="EMBL" id="QZKI01000102">
    <property type="protein sequence ID" value="RJP67584.1"/>
    <property type="molecule type" value="Genomic_DNA"/>
</dbReference>
<proteinExistence type="predicted"/>
<dbReference type="AlphaFoldDB" id="A0A419EU30"/>
<gene>
    <name evidence="1" type="ORF">C4532_14480</name>
</gene>
<evidence type="ECO:0000313" key="2">
    <source>
        <dbReference type="Proteomes" id="UP000285961"/>
    </source>
</evidence>